<feature type="compositionally biased region" description="Polar residues" evidence="1">
    <location>
        <begin position="304"/>
        <end position="325"/>
    </location>
</feature>
<accession>A0A1E4T050</accession>
<proteinExistence type="predicted"/>
<evidence type="ECO:0000256" key="1">
    <source>
        <dbReference type="SAM" id="MobiDB-lite"/>
    </source>
</evidence>
<gene>
    <name evidence="2" type="ORF">CANARDRAFT_28417</name>
</gene>
<name>A0A1E4T050_9ASCO</name>
<feature type="compositionally biased region" description="Basic residues" evidence="1">
    <location>
        <begin position="83"/>
        <end position="96"/>
    </location>
</feature>
<feature type="compositionally biased region" description="Acidic residues" evidence="1">
    <location>
        <begin position="22"/>
        <end position="31"/>
    </location>
</feature>
<keyword evidence="3" id="KW-1185">Reference proteome</keyword>
<feature type="compositionally biased region" description="Basic and acidic residues" evidence="1">
    <location>
        <begin position="335"/>
        <end position="355"/>
    </location>
</feature>
<feature type="compositionally biased region" description="Low complexity" evidence="1">
    <location>
        <begin position="448"/>
        <end position="461"/>
    </location>
</feature>
<feature type="compositionally biased region" description="Polar residues" evidence="1">
    <location>
        <begin position="239"/>
        <end position="250"/>
    </location>
</feature>
<protein>
    <submittedName>
        <fullName evidence="2">Uncharacterized protein</fullName>
    </submittedName>
</protein>
<dbReference type="EMBL" id="KV453853">
    <property type="protein sequence ID" value="ODV85114.1"/>
    <property type="molecule type" value="Genomic_DNA"/>
</dbReference>
<sequence>MARPRIRFSPFKYPKLKTKDDNENEKEDNIEDNLNILQKSPVKAPSKPMIGKRYTSGLVHEHTLLSPPSTKKVPLNDRDDKKPLHKGTPVRKRRSKTKSDEEKHHLNYNDLMIDDSDLETNDISYKYDDYASSIGSPEKLMLTPAQLKKPINELTFHAAELQQIGNQSPSKEEEMLSPVRIDNSYSSIRSTNGKIKITSTTPDEFEDSEDEVMLVPDQNNANNMDISNDFNYSKSITVDDQSNIAINGTTRAKYEDEEEEEEEEEEDDELDAEATILKVTNFINQKRLELSNSKSKHDDDTPAEMSSINLTGITHCSSPRDTNQKPPTPSMMKNGEFKEDPFVSDDENNKNKKSNDLLLFKDKNKLKTKSFEKLNSFKVSKEKDKEYATTIHKMKNNFSKVSYRPGHYSLESKDDGISNEKQEISQMNDEIVDYQNIQIKNERKTESNENGNETSSNSNSNDKWDNEQWIKLFKYLQLYKITKNHKLFKPKKILFEFNCTVDELYTRAEILKKLIDVKKITKATKKSKVLNGKFEKSRR</sequence>
<dbReference type="Proteomes" id="UP000094801">
    <property type="component" value="Unassembled WGS sequence"/>
</dbReference>
<evidence type="ECO:0000313" key="2">
    <source>
        <dbReference type="EMBL" id="ODV85114.1"/>
    </source>
</evidence>
<feature type="compositionally biased region" description="Acidic residues" evidence="1">
    <location>
        <begin position="255"/>
        <end position="272"/>
    </location>
</feature>
<organism evidence="2 3">
    <name type="scientific">[Candida] arabinofermentans NRRL YB-2248</name>
    <dbReference type="NCBI Taxonomy" id="983967"/>
    <lineage>
        <taxon>Eukaryota</taxon>
        <taxon>Fungi</taxon>
        <taxon>Dikarya</taxon>
        <taxon>Ascomycota</taxon>
        <taxon>Saccharomycotina</taxon>
        <taxon>Pichiomycetes</taxon>
        <taxon>Pichiales</taxon>
        <taxon>Pichiaceae</taxon>
        <taxon>Ogataea</taxon>
        <taxon>Ogataea/Candida clade</taxon>
    </lineage>
</organism>
<feature type="region of interest" description="Disordered" evidence="1">
    <location>
        <begin position="239"/>
        <end position="273"/>
    </location>
</feature>
<feature type="region of interest" description="Disordered" evidence="1">
    <location>
        <begin position="287"/>
        <end position="355"/>
    </location>
</feature>
<feature type="region of interest" description="Disordered" evidence="1">
    <location>
        <begin position="441"/>
        <end position="461"/>
    </location>
</feature>
<reference evidence="3" key="1">
    <citation type="submission" date="2016-04" db="EMBL/GenBank/DDBJ databases">
        <title>Comparative genomics of biotechnologically important yeasts.</title>
        <authorList>
            <consortium name="DOE Joint Genome Institute"/>
            <person name="Riley R."/>
            <person name="Haridas S."/>
            <person name="Wolfe K.H."/>
            <person name="Lopes M.R."/>
            <person name="Hittinger C.T."/>
            <person name="Goker M."/>
            <person name="Salamov A."/>
            <person name="Wisecaver J."/>
            <person name="Long T.M."/>
            <person name="Aerts A.L."/>
            <person name="Barry K."/>
            <person name="Choi C."/>
            <person name="Clum A."/>
            <person name="Coughlan A.Y."/>
            <person name="Deshpande S."/>
            <person name="Douglass A.P."/>
            <person name="Hanson S.J."/>
            <person name="Klenk H.-P."/>
            <person name="Labutti K."/>
            <person name="Lapidus A."/>
            <person name="Lindquist E."/>
            <person name="Lipzen A."/>
            <person name="Meier-Kolthoff J.P."/>
            <person name="Ohm R.A."/>
            <person name="Otillar R.P."/>
            <person name="Pangilinan J."/>
            <person name="Peng Y."/>
            <person name="Rokas A."/>
            <person name="Rosa C.A."/>
            <person name="Scheuner C."/>
            <person name="Sibirny A.A."/>
            <person name="Slot J.C."/>
            <person name="Stielow J.B."/>
            <person name="Sun H."/>
            <person name="Kurtzman C.P."/>
            <person name="Blackwell M."/>
            <person name="Grigoriev I.V."/>
            <person name="Jeffries T.W."/>
        </authorList>
    </citation>
    <scope>NUCLEOTIDE SEQUENCE [LARGE SCALE GENOMIC DNA]</scope>
    <source>
        <strain evidence="3">NRRL YB-2248</strain>
    </source>
</reference>
<dbReference type="AlphaFoldDB" id="A0A1E4T050"/>
<evidence type="ECO:0000313" key="3">
    <source>
        <dbReference type="Proteomes" id="UP000094801"/>
    </source>
</evidence>
<feature type="region of interest" description="Disordered" evidence="1">
    <location>
        <begin position="1"/>
        <end position="105"/>
    </location>
</feature>